<evidence type="ECO:0000313" key="2">
    <source>
        <dbReference type="Proteomes" id="UP000184139"/>
    </source>
</evidence>
<organism evidence="1 2">
    <name type="scientific">Desulfofustis glycolicus DSM 9705</name>
    <dbReference type="NCBI Taxonomy" id="1121409"/>
    <lineage>
        <taxon>Bacteria</taxon>
        <taxon>Pseudomonadati</taxon>
        <taxon>Thermodesulfobacteriota</taxon>
        <taxon>Desulfobulbia</taxon>
        <taxon>Desulfobulbales</taxon>
        <taxon>Desulfocapsaceae</taxon>
        <taxon>Desulfofustis</taxon>
    </lineage>
</organism>
<gene>
    <name evidence="1" type="ORF">SAMN02745124_01817</name>
</gene>
<proteinExistence type="predicted"/>
<dbReference type="EMBL" id="FQXS01000009">
    <property type="protein sequence ID" value="SHH77485.1"/>
    <property type="molecule type" value="Genomic_DNA"/>
</dbReference>
<protein>
    <recommendedName>
        <fullName evidence="3">Right handed beta helix region</fullName>
    </recommendedName>
</protein>
<sequence length="161" mass="17665">MGLYLWTGAATFEDFTITGNVLKNLKQKGLAIGSGSGRFVNLQICNNVLYGMNPNISDFRAQQIINTVFSGSYRMSGWETYRGDTGWDTTAQPHKTRCSQTRPVTTSPCTQPALLLMPARTWPNRTTAVCRISVCNSKSMHFSSGQTSLARPAAFCPGRVC</sequence>
<keyword evidence="2" id="KW-1185">Reference proteome</keyword>
<reference evidence="1 2" key="1">
    <citation type="submission" date="2016-11" db="EMBL/GenBank/DDBJ databases">
        <authorList>
            <person name="Jaros S."/>
            <person name="Januszkiewicz K."/>
            <person name="Wedrychowicz H."/>
        </authorList>
    </citation>
    <scope>NUCLEOTIDE SEQUENCE [LARGE SCALE GENOMIC DNA]</scope>
    <source>
        <strain evidence="1 2">DSM 9705</strain>
    </source>
</reference>
<dbReference type="Proteomes" id="UP000184139">
    <property type="component" value="Unassembled WGS sequence"/>
</dbReference>
<evidence type="ECO:0008006" key="3">
    <source>
        <dbReference type="Google" id="ProtNLM"/>
    </source>
</evidence>
<evidence type="ECO:0000313" key="1">
    <source>
        <dbReference type="EMBL" id="SHH77485.1"/>
    </source>
</evidence>
<dbReference type="AlphaFoldDB" id="A0A1M5VQG3"/>
<accession>A0A1M5VQG3</accession>
<name>A0A1M5VQG3_9BACT</name>